<keyword evidence="2" id="KW-0560">Oxidoreductase</keyword>
<dbReference type="GO" id="GO:0005783">
    <property type="term" value="C:endoplasmic reticulum"/>
    <property type="evidence" value="ECO:0007669"/>
    <property type="project" value="TreeGrafter"/>
</dbReference>
<evidence type="ECO:0000256" key="2">
    <source>
        <dbReference type="ARBA" id="ARBA00023002"/>
    </source>
</evidence>
<dbReference type="PRINTS" id="PR00081">
    <property type="entry name" value="GDHRDH"/>
</dbReference>
<dbReference type="InterPro" id="IPR051019">
    <property type="entry name" value="VLCFA-Steroid_DH"/>
</dbReference>
<sequence length="128" mass="14217">LSMVIPPMERNGGGQIVVMSSILSFNPFPYLGAYCAAKTVMTFLCETIDWEWPTIKVQCLTPSVVATNMTFYKERSILVNTVQNFARQAVGTLGLVNCTTGSFLHEMHVSSDLVVLLRLLLLIRSDLM</sequence>
<dbReference type="InterPro" id="IPR002347">
    <property type="entry name" value="SDR_fam"/>
</dbReference>
<comment type="similarity">
    <text evidence="1">Belongs to the short-chain dehydrogenases/reductases (SDR) family.</text>
</comment>
<dbReference type="WBParaSite" id="ASIM_0000550901-mRNA-1">
    <property type="protein sequence ID" value="ASIM_0000550901-mRNA-1"/>
    <property type="gene ID" value="ASIM_0000550901"/>
</dbReference>
<evidence type="ECO:0000313" key="3">
    <source>
        <dbReference type="WBParaSite" id="ASIM_0000550901-mRNA-1"/>
    </source>
</evidence>
<dbReference type="InterPro" id="IPR036291">
    <property type="entry name" value="NAD(P)-bd_dom_sf"/>
</dbReference>
<dbReference type="PANTHER" id="PTHR43899:SF13">
    <property type="entry name" value="RH59310P"/>
    <property type="match status" value="1"/>
</dbReference>
<proteinExistence type="inferred from homology"/>
<protein>
    <submittedName>
        <fullName evidence="3">Uncharacterized oxidoreductase dhs-5 (inferred by orthology to a C. elegans protein)</fullName>
    </submittedName>
</protein>
<dbReference type="GO" id="GO:0016491">
    <property type="term" value="F:oxidoreductase activity"/>
    <property type="evidence" value="ECO:0007669"/>
    <property type="project" value="UniProtKB-KW"/>
</dbReference>
<accession>A0A0M3JD23</accession>
<organism evidence="3">
    <name type="scientific">Anisakis simplex</name>
    <name type="common">Herring worm</name>
    <dbReference type="NCBI Taxonomy" id="6269"/>
    <lineage>
        <taxon>Eukaryota</taxon>
        <taxon>Metazoa</taxon>
        <taxon>Ecdysozoa</taxon>
        <taxon>Nematoda</taxon>
        <taxon>Chromadorea</taxon>
        <taxon>Rhabditida</taxon>
        <taxon>Spirurina</taxon>
        <taxon>Ascaridomorpha</taxon>
        <taxon>Ascaridoidea</taxon>
        <taxon>Anisakidae</taxon>
        <taxon>Anisakis</taxon>
        <taxon>Anisakis simplex complex</taxon>
    </lineage>
</organism>
<name>A0A0M3JD23_ANISI</name>
<dbReference type="Pfam" id="PF00106">
    <property type="entry name" value="adh_short"/>
    <property type="match status" value="1"/>
</dbReference>
<evidence type="ECO:0000256" key="1">
    <source>
        <dbReference type="ARBA" id="ARBA00006484"/>
    </source>
</evidence>
<dbReference type="Gene3D" id="3.40.50.720">
    <property type="entry name" value="NAD(P)-binding Rossmann-like Domain"/>
    <property type="match status" value="1"/>
</dbReference>
<dbReference type="SUPFAM" id="SSF51735">
    <property type="entry name" value="NAD(P)-binding Rossmann-fold domains"/>
    <property type="match status" value="1"/>
</dbReference>
<dbReference type="AlphaFoldDB" id="A0A0M3JD23"/>
<reference evidence="3" key="1">
    <citation type="submission" date="2017-02" db="UniProtKB">
        <authorList>
            <consortium name="WormBaseParasite"/>
        </authorList>
    </citation>
    <scope>IDENTIFICATION</scope>
</reference>
<dbReference type="PANTHER" id="PTHR43899">
    <property type="entry name" value="RH59310P"/>
    <property type="match status" value="1"/>
</dbReference>